<feature type="domain" description="Resolvase/invertase-type recombinase catalytic" evidence="1">
    <location>
        <begin position="5"/>
        <end position="157"/>
    </location>
</feature>
<sequence>MTTLRCAIYTRKSSDEGLEQSFNSLDAQHEACSAYILSQASHGWCEVATRYDDGGLSGGTLERPALQRLLADVAAGRIDIIVVYKVDRLTRSLLDFAKLVEAFDKADTSFVSVTQSFNTTTSMGRLTLNMLLSFAQFEREVTAERIRDKIAASKARGMWMGGTPPLGYRPDGRSLAVVEEHAALVRHIFARYLALGTVRLLEAELKQHGVRVPERATAGGKPLGGGWFSRGVLYLMLRRVTYDGRIAHGDKSYPGTHPAIIPSDTFQRVQAMLSEHVQGSRTAPRASNPSLLAGKIVDDGGEPLVASHATKGKARYRYYVSRALHTGASSTGLRVPAREIERVVADRLASQFDDPLALTAAAWLDVPADCFASLHERCGDIAARLRRLCPSSVAALIAQVRIADARVHVDCHADAVATLLACAQHEDAPALLTLTAEVRLTRSGTAMRLVQRDGSASAAQVDASLTRQLLLARGWWKELRGGEIDITRLATREGLTASYVTRVLRLAFLAPSITQAILAGRLRAGVSAATLTATGGVDASWRTQEARLLPTPAGAGLRRA</sequence>
<dbReference type="Gene3D" id="3.90.1750.20">
    <property type="entry name" value="Putative Large Serine Recombinase, Chain B, Domain 2"/>
    <property type="match status" value="1"/>
</dbReference>
<evidence type="ECO:0000313" key="4">
    <source>
        <dbReference type="Proteomes" id="UP000759103"/>
    </source>
</evidence>
<dbReference type="PANTHER" id="PTHR30461:SF23">
    <property type="entry name" value="DNA RECOMBINASE-RELATED"/>
    <property type="match status" value="1"/>
</dbReference>
<organism evidence="3 4">
    <name type="scientific">Sphingomonas citri</name>
    <dbReference type="NCBI Taxonomy" id="2862499"/>
    <lineage>
        <taxon>Bacteria</taxon>
        <taxon>Pseudomonadati</taxon>
        <taxon>Pseudomonadota</taxon>
        <taxon>Alphaproteobacteria</taxon>
        <taxon>Sphingomonadales</taxon>
        <taxon>Sphingomonadaceae</taxon>
        <taxon>Sphingomonas</taxon>
    </lineage>
</organism>
<dbReference type="Proteomes" id="UP000759103">
    <property type="component" value="Unassembled WGS sequence"/>
</dbReference>
<dbReference type="EMBL" id="JAHXZN010000001">
    <property type="protein sequence ID" value="MBW6530533.1"/>
    <property type="molecule type" value="Genomic_DNA"/>
</dbReference>
<dbReference type="InterPro" id="IPR011109">
    <property type="entry name" value="DNA_bind_recombinase_dom"/>
</dbReference>
<dbReference type="RefSeq" id="WP_219747882.1">
    <property type="nucleotide sequence ID" value="NZ_JAHXZN010000001.1"/>
</dbReference>
<dbReference type="Pfam" id="PF00239">
    <property type="entry name" value="Resolvase"/>
    <property type="match status" value="1"/>
</dbReference>
<dbReference type="InterPro" id="IPR038109">
    <property type="entry name" value="DNA_bind_recomb_sf"/>
</dbReference>
<dbReference type="PROSITE" id="PS51736">
    <property type="entry name" value="RECOMBINASES_3"/>
    <property type="match status" value="1"/>
</dbReference>
<comment type="caution">
    <text evidence="3">The sequence shown here is derived from an EMBL/GenBank/DDBJ whole genome shotgun (WGS) entry which is preliminary data.</text>
</comment>
<evidence type="ECO:0000313" key="3">
    <source>
        <dbReference type="EMBL" id="MBW6530533.1"/>
    </source>
</evidence>
<dbReference type="InterPro" id="IPR006119">
    <property type="entry name" value="Resolv_N"/>
</dbReference>
<proteinExistence type="predicted"/>
<feature type="domain" description="Recombinase" evidence="2">
    <location>
        <begin position="165"/>
        <end position="279"/>
    </location>
</feature>
<dbReference type="PROSITE" id="PS51737">
    <property type="entry name" value="RECOMBINASE_DNA_BIND"/>
    <property type="match status" value="1"/>
</dbReference>
<evidence type="ECO:0000259" key="2">
    <source>
        <dbReference type="PROSITE" id="PS51737"/>
    </source>
</evidence>
<dbReference type="Gene3D" id="3.40.50.1390">
    <property type="entry name" value="Resolvase, N-terminal catalytic domain"/>
    <property type="match status" value="1"/>
</dbReference>
<keyword evidence="4" id="KW-1185">Reference proteome</keyword>
<accession>A0ABS7BLQ1</accession>
<gene>
    <name evidence="3" type="ORF">KZ820_07270</name>
</gene>
<dbReference type="SUPFAM" id="SSF53041">
    <property type="entry name" value="Resolvase-like"/>
    <property type="match status" value="1"/>
</dbReference>
<dbReference type="InterPro" id="IPR036162">
    <property type="entry name" value="Resolvase-like_N_sf"/>
</dbReference>
<dbReference type="CDD" id="cd03768">
    <property type="entry name" value="SR_ResInv"/>
    <property type="match status" value="1"/>
</dbReference>
<dbReference type="SMART" id="SM00857">
    <property type="entry name" value="Resolvase"/>
    <property type="match status" value="1"/>
</dbReference>
<dbReference type="SUPFAM" id="SSF109709">
    <property type="entry name" value="KorB DNA-binding domain-like"/>
    <property type="match status" value="1"/>
</dbReference>
<dbReference type="InterPro" id="IPR050639">
    <property type="entry name" value="SSR_resolvase"/>
</dbReference>
<dbReference type="PANTHER" id="PTHR30461">
    <property type="entry name" value="DNA-INVERTASE FROM LAMBDOID PROPHAGE"/>
    <property type="match status" value="1"/>
</dbReference>
<name>A0ABS7BLQ1_9SPHN</name>
<evidence type="ECO:0000259" key="1">
    <source>
        <dbReference type="PROSITE" id="PS51736"/>
    </source>
</evidence>
<protein>
    <submittedName>
        <fullName evidence="3">Recombinase family protein</fullName>
    </submittedName>
</protein>
<dbReference type="Pfam" id="PF07508">
    <property type="entry name" value="Recombinase"/>
    <property type="match status" value="1"/>
</dbReference>
<reference evidence="3 4" key="1">
    <citation type="submission" date="2021-07" db="EMBL/GenBank/DDBJ databases">
        <title>Sphingomonas sp.</title>
        <authorList>
            <person name="Feng G."/>
            <person name="Li J."/>
            <person name="Pan M."/>
        </authorList>
    </citation>
    <scope>NUCLEOTIDE SEQUENCE [LARGE SCALE GENOMIC DNA]</scope>
    <source>
        <strain evidence="3 4">RRHST34</strain>
    </source>
</reference>